<organism evidence="3 4">
    <name type="scientific">Pseudomonas aeruginosa</name>
    <dbReference type="NCBI Taxonomy" id="287"/>
    <lineage>
        <taxon>Bacteria</taxon>
        <taxon>Pseudomonadati</taxon>
        <taxon>Pseudomonadota</taxon>
        <taxon>Gammaproteobacteria</taxon>
        <taxon>Pseudomonadales</taxon>
        <taxon>Pseudomonadaceae</taxon>
        <taxon>Pseudomonas</taxon>
    </lineage>
</organism>
<accession>A0A241XR09</accession>
<feature type="compositionally biased region" description="Polar residues" evidence="1">
    <location>
        <begin position="35"/>
        <end position="55"/>
    </location>
</feature>
<sequence>MSLRISADEALKRRFIDEATAKEIKAGKNDRLANLGSTQRPAPASRSSNAGDVNAETSPQRILFNALCHRLPGRPQWEVKDLIPGRRIRADIFIPPCVIVEMDGYRFHKSLDAFKKDRKRQNLLTANGFLVFRTFAKEVFDEEERRALVEMIATTVEKGLQF</sequence>
<reference evidence="3 4" key="1">
    <citation type="submission" date="2017-05" db="EMBL/GenBank/DDBJ databases">
        <authorList>
            <person name="Song R."/>
            <person name="Chenine A.L."/>
            <person name="Ruprecht R.M."/>
        </authorList>
    </citation>
    <scope>NUCLEOTIDE SEQUENCE [LARGE SCALE GENOMIC DNA]</scope>
    <source>
        <strain evidence="3 4">S567_C10_BS</strain>
    </source>
</reference>
<gene>
    <name evidence="3" type="ORF">CAZ10_08770</name>
</gene>
<comment type="caution">
    <text evidence="3">The sequence shown here is derived from an EMBL/GenBank/DDBJ whole genome shotgun (WGS) entry which is preliminary data.</text>
</comment>
<evidence type="ECO:0000313" key="4">
    <source>
        <dbReference type="Proteomes" id="UP000194857"/>
    </source>
</evidence>
<proteinExistence type="predicted"/>
<dbReference type="Proteomes" id="UP000194857">
    <property type="component" value="Unassembled WGS sequence"/>
</dbReference>
<name>A0A241XR09_PSEAI</name>
<dbReference type="InterPro" id="IPR007569">
    <property type="entry name" value="DUF559"/>
</dbReference>
<dbReference type="EMBL" id="NFFZ01000004">
    <property type="protein sequence ID" value="OTI62933.1"/>
    <property type="molecule type" value="Genomic_DNA"/>
</dbReference>
<dbReference type="Pfam" id="PF04480">
    <property type="entry name" value="DUF559"/>
    <property type="match status" value="1"/>
</dbReference>
<evidence type="ECO:0000256" key="1">
    <source>
        <dbReference type="SAM" id="MobiDB-lite"/>
    </source>
</evidence>
<evidence type="ECO:0000259" key="2">
    <source>
        <dbReference type="Pfam" id="PF04480"/>
    </source>
</evidence>
<feature type="region of interest" description="Disordered" evidence="1">
    <location>
        <begin position="29"/>
        <end position="55"/>
    </location>
</feature>
<dbReference type="Gene3D" id="3.40.960.10">
    <property type="entry name" value="VSR Endonuclease"/>
    <property type="match status" value="1"/>
</dbReference>
<evidence type="ECO:0000313" key="3">
    <source>
        <dbReference type="EMBL" id="OTI62933.1"/>
    </source>
</evidence>
<dbReference type="AlphaFoldDB" id="A0A241XR09"/>
<feature type="domain" description="DUF559" evidence="2">
    <location>
        <begin position="98"/>
        <end position="145"/>
    </location>
</feature>
<protein>
    <recommendedName>
        <fullName evidence="2">DUF559 domain-containing protein</fullName>
    </recommendedName>
</protein>